<keyword evidence="1" id="KW-0812">Transmembrane</keyword>
<feature type="transmembrane region" description="Helical" evidence="1">
    <location>
        <begin position="16"/>
        <end position="37"/>
    </location>
</feature>
<name>A0ABM6JVM8_SPOUR</name>
<organism evidence="2 3">
    <name type="scientific">Sporosarcina ureae</name>
    <dbReference type="NCBI Taxonomy" id="1571"/>
    <lineage>
        <taxon>Bacteria</taxon>
        <taxon>Bacillati</taxon>
        <taxon>Bacillota</taxon>
        <taxon>Bacilli</taxon>
        <taxon>Bacillales</taxon>
        <taxon>Caryophanaceae</taxon>
        <taxon>Sporosarcina</taxon>
    </lineage>
</organism>
<feature type="transmembrane region" description="Helical" evidence="1">
    <location>
        <begin position="43"/>
        <end position="60"/>
    </location>
</feature>
<keyword evidence="1" id="KW-0472">Membrane</keyword>
<evidence type="ECO:0000256" key="1">
    <source>
        <dbReference type="SAM" id="Phobius"/>
    </source>
</evidence>
<proteinExistence type="predicted"/>
<keyword evidence="1" id="KW-1133">Transmembrane helix</keyword>
<dbReference type="RefSeq" id="WP_029055205.1">
    <property type="nucleotide sequence ID" value="NZ_CP015108.1"/>
</dbReference>
<reference evidence="2 3" key="1">
    <citation type="submission" date="2016-04" db="EMBL/GenBank/DDBJ databases">
        <title>Comparative Genomics and Epigenetics of Sporosarcina ureae.</title>
        <authorList>
            <person name="Oliver A.S."/>
            <person name="Cooper K.K."/>
        </authorList>
    </citation>
    <scope>NUCLEOTIDE SEQUENCE [LARGE SCALE GENOMIC DNA]</scope>
    <source>
        <strain evidence="2 3">S204</strain>
    </source>
</reference>
<dbReference type="EMBL" id="CP015108">
    <property type="protein sequence ID" value="ARF14273.1"/>
    <property type="molecule type" value="Genomic_DNA"/>
</dbReference>
<gene>
    <name evidence="2" type="ORF">SporoS204_09025</name>
</gene>
<evidence type="ECO:0000313" key="2">
    <source>
        <dbReference type="EMBL" id="ARF14273.1"/>
    </source>
</evidence>
<keyword evidence="3" id="KW-1185">Reference proteome</keyword>
<protein>
    <submittedName>
        <fullName evidence="2">Uncharacterized protein</fullName>
    </submittedName>
</protein>
<sequence length="74" mass="8802">MDPTKRYQLSFRNPEVRVYAAIVLPAVLLGLLVIIFSSSDFNFMYAALIQTVALMSFYYWRFIYRRKEKRKNNG</sequence>
<dbReference type="Proteomes" id="UP000192486">
    <property type="component" value="Chromosome"/>
</dbReference>
<evidence type="ECO:0000313" key="3">
    <source>
        <dbReference type="Proteomes" id="UP000192486"/>
    </source>
</evidence>
<accession>A0ABM6JVM8</accession>